<feature type="non-terminal residue" evidence="1">
    <location>
        <position position="1"/>
    </location>
</feature>
<name>A0A0K8RQX5_IXORI</name>
<proteinExistence type="evidence at transcript level"/>
<evidence type="ECO:0000313" key="1">
    <source>
        <dbReference type="EMBL" id="JAA73420.1"/>
    </source>
</evidence>
<sequence length="264" mass="29551">GEREGLSVAFVAPLSEFISQLQSNSASPGKKIKRNQSTTMLHTSTFFLAIVAYVSASGVSDANHFLDPVLGEKVPALIEDYQSLYPFAITLPSYFEIPSTNILTNRALQVDVSHGEYRGFDNAVKRLGDCQAPVLRDGKTSIKCTLDFAGITANYTTMTKGDNLLATQKTIWVRAVVVDTTGQFEAVAEPGRNGSLQTFQIGNLKIQVTNDDNLKLNQRRQREFTRYFEEIVRIRLLDLFYDNYRRVLARAVSSVPFPTRRTIR</sequence>
<organism evidence="1">
    <name type="scientific">Ixodes ricinus</name>
    <name type="common">Common tick</name>
    <name type="synonym">Acarus ricinus</name>
    <dbReference type="NCBI Taxonomy" id="34613"/>
    <lineage>
        <taxon>Eukaryota</taxon>
        <taxon>Metazoa</taxon>
        <taxon>Ecdysozoa</taxon>
        <taxon>Arthropoda</taxon>
        <taxon>Chelicerata</taxon>
        <taxon>Arachnida</taxon>
        <taxon>Acari</taxon>
        <taxon>Parasitiformes</taxon>
        <taxon>Ixodida</taxon>
        <taxon>Ixodoidea</taxon>
        <taxon>Ixodidae</taxon>
        <taxon>Ixodinae</taxon>
        <taxon>Ixodes</taxon>
    </lineage>
</organism>
<protein>
    <submittedName>
        <fullName evidence="1">Putative secreted salivary gland peptide</fullName>
    </submittedName>
</protein>
<dbReference type="EMBL" id="GADI01000388">
    <property type="protein sequence ID" value="JAA73420.1"/>
    <property type="molecule type" value="mRNA"/>
</dbReference>
<dbReference type="AlphaFoldDB" id="A0A0K8RQX5"/>
<reference evidence="1" key="1">
    <citation type="submission" date="2012-12" db="EMBL/GenBank/DDBJ databases">
        <title>Identification and characterization of a phenylalanine ammonia-lyase gene family in Isatis indigotica Fort.</title>
        <authorList>
            <person name="Liu Q."/>
            <person name="Chen J."/>
            <person name="Zhou X."/>
            <person name="Di P."/>
            <person name="Xiao Y."/>
            <person name="Xuan H."/>
            <person name="Zhang L."/>
            <person name="Chen W."/>
        </authorList>
    </citation>
    <scope>NUCLEOTIDE SEQUENCE</scope>
    <source>
        <tissue evidence="1">Salivary gland</tissue>
    </source>
</reference>
<accession>A0A0K8RQX5</accession>